<dbReference type="RefSeq" id="XP_015944808.1">
    <property type="nucleotide sequence ID" value="XM_016089322.1"/>
</dbReference>
<dbReference type="Gene3D" id="2.40.70.10">
    <property type="entry name" value="Acid Proteases"/>
    <property type="match status" value="1"/>
</dbReference>
<dbReference type="InterPro" id="IPR021109">
    <property type="entry name" value="Peptidase_aspartic_dom_sf"/>
</dbReference>
<sequence>MVNPRGECKAITLRSGKVVEETTPIQSHQEEETAREPKTKKEEEIPAPSPPKQVLKPYVSKAPYPQRLRKDGKDSQFSRFLEIFKKLQINIPFAEILEQMPLYAKFLKEFMTRKRNWGEKETVVLTEECSAIIQKKLPQKLKDHGSFQIPCIIGNMNIEKALCDLEASINLMSLAMIKRMRIEEAKPTRMALQLADRTFKFPHGVVEDLLVKVGEFIFPADFVVLDMEEEANTSIILRRSFLVTAGAIIDVQKGELVLRLHEEIMVFNVFKAMSYPKEAINECMMVDTIENLDQGVLKEEQCEETQEQDHQVSYGELPLEAMDKPVMIDKTSKMELGAPKLELKILPQV</sequence>
<dbReference type="GeneID" id="107469936"/>
<feature type="compositionally biased region" description="Basic and acidic residues" evidence="1">
    <location>
        <begin position="28"/>
        <end position="44"/>
    </location>
</feature>
<evidence type="ECO:0000313" key="2">
    <source>
        <dbReference type="Proteomes" id="UP000515211"/>
    </source>
</evidence>
<keyword evidence="2" id="KW-1185">Reference proteome</keyword>
<reference evidence="3" key="2">
    <citation type="submission" date="2025-08" db="UniProtKB">
        <authorList>
            <consortium name="RefSeq"/>
        </authorList>
    </citation>
    <scope>IDENTIFICATION</scope>
    <source>
        <tissue evidence="3">Whole plant</tissue>
    </source>
</reference>
<gene>
    <name evidence="3" type="primary">LOC107469936</name>
</gene>
<dbReference type="Proteomes" id="UP000515211">
    <property type="component" value="Chromosome 10"/>
</dbReference>
<feature type="region of interest" description="Disordered" evidence="1">
    <location>
        <begin position="13"/>
        <end position="58"/>
    </location>
</feature>
<reference evidence="2" key="1">
    <citation type="journal article" date="2016" name="Nat. Genet.">
        <title>The genome sequences of Arachis duranensis and Arachis ipaensis, the diploid ancestors of cultivated peanut.</title>
        <authorList>
            <person name="Bertioli D.J."/>
            <person name="Cannon S.B."/>
            <person name="Froenicke L."/>
            <person name="Huang G."/>
            <person name="Farmer A.D."/>
            <person name="Cannon E.K."/>
            <person name="Liu X."/>
            <person name="Gao D."/>
            <person name="Clevenger J."/>
            <person name="Dash S."/>
            <person name="Ren L."/>
            <person name="Moretzsohn M.C."/>
            <person name="Shirasawa K."/>
            <person name="Huang W."/>
            <person name="Vidigal B."/>
            <person name="Abernathy B."/>
            <person name="Chu Y."/>
            <person name="Niederhuth C.E."/>
            <person name="Umale P."/>
            <person name="Araujo A.C."/>
            <person name="Kozik A."/>
            <person name="Kim K.D."/>
            <person name="Burow M.D."/>
            <person name="Varshney R.K."/>
            <person name="Wang X."/>
            <person name="Zhang X."/>
            <person name="Barkley N."/>
            <person name="Guimaraes P.M."/>
            <person name="Isobe S."/>
            <person name="Guo B."/>
            <person name="Liao B."/>
            <person name="Stalker H.T."/>
            <person name="Schmitz R.J."/>
            <person name="Scheffler B.E."/>
            <person name="Leal-Bertioli S.C."/>
            <person name="Xun X."/>
            <person name="Jackson S.A."/>
            <person name="Michelmore R."/>
            <person name="Ozias-Akins P."/>
        </authorList>
    </citation>
    <scope>NUCLEOTIDE SEQUENCE [LARGE SCALE GENOMIC DNA]</scope>
    <source>
        <strain evidence="2">cv. V14167</strain>
    </source>
</reference>
<dbReference type="CDD" id="cd00303">
    <property type="entry name" value="retropepsin_like"/>
    <property type="match status" value="1"/>
</dbReference>
<dbReference type="PANTHER" id="PTHR33067:SF9">
    <property type="entry name" value="RNA-DIRECTED DNA POLYMERASE"/>
    <property type="match status" value="1"/>
</dbReference>
<proteinExistence type="predicted"/>
<organism evidence="2 3">
    <name type="scientific">Arachis duranensis</name>
    <name type="common">Wild peanut</name>
    <dbReference type="NCBI Taxonomy" id="130453"/>
    <lineage>
        <taxon>Eukaryota</taxon>
        <taxon>Viridiplantae</taxon>
        <taxon>Streptophyta</taxon>
        <taxon>Embryophyta</taxon>
        <taxon>Tracheophyta</taxon>
        <taxon>Spermatophyta</taxon>
        <taxon>Magnoliopsida</taxon>
        <taxon>eudicotyledons</taxon>
        <taxon>Gunneridae</taxon>
        <taxon>Pentapetalae</taxon>
        <taxon>rosids</taxon>
        <taxon>fabids</taxon>
        <taxon>Fabales</taxon>
        <taxon>Fabaceae</taxon>
        <taxon>Papilionoideae</taxon>
        <taxon>50 kb inversion clade</taxon>
        <taxon>dalbergioids sensu lato</taxon>
        <taxon>Dalbergieae</taxon>
        <taxon>Pterocarpus clade</taxon>
        <taxon>Arachis</taxon>
    </lineage>
</organism>
<protein>
    <submittedName>
        <fullName evidence="3">Uncharacterized protein LOC107469936</fullName>
    </submittedName>
</protein>
<dbReference type="KEGG" id="adu:107469936"/>
<evidence type="ECO:0000313" key="3">
    <source>
        <dbReference type="RefSeq" id="XP_015944808.1"/>
    </source>
</evidence>
<dbReference type="AlphaFoldDB" id="A0A6P4C614"/>
<evidence type="ECO:0000256" key="1">
    <source>
        <dbReference type="SAM" id="MobiDB-lite"/>
    </source>
</evidence>
<accession>A0A6P4C614</accession>
<name>A0A6P4C614_ARADU</name>
<dbReference type="PANTHER" id="PTHR33067">
    <property type="entry name" value="RNA-DIRECTED DNA POLYMERASE-RELATED"/>
    <property type="match status" value="1"/>
</dbReference>